<dbReference type="PROSITE" id="PS51050">
    <property type="entry name" value="ZF_CW"/>
    <property type="match status" value="1"/>
</dbReference>
<dbReference type="InterPro" id="IPR040843">
    <property type="entry name" value="RAMA"/>
</dbReference>
<dbReference type="Gene3D" id="3.30.40.100">
    <property type="match status" value="1"/>
</dbReference>
<organism evidence="6 7">
    <name type="scientific">Elliptochloris bilobata</name>
    <dbReference type="NCBI Taxonomy" id="381761"/>
    <lineage>
        <taxon>Eukaryota</taxon>
        <taxon>Viridiplantae</taxon>
        <taxon>Chlorophyta</taxon>
        <taxon>core chlorophytes</taxon>
        <taxon>Trebouxiophyceae</taxon>
        <taxon>Trebouxiophyceae incertae sedis</taxon>
        <taxon>Elliptochloris clade</taxon>
        <taxon>Elliptochloris</taxon>
    </lineage>
</organism>
<accession>A0AAW1SC49</accession>
<sequence>MGQRPALAAGSDDDFEEELAGGSMQALGDSTGALSSSGVHGSRAGTGGRRGAPTLRDLVEAGITPPGRNRITVVYKGVTYTASLGHEGLILYQGRKFATASAFSIHCKRLQTPGKQGDDGWKSVLYEGQPLERFRRRLAACRSAPPSRSASQAALNADAAGLDEDNQDGDAQPIEDVAAAGAGAGQASDGAEAAAEPATDQWVQCDRCRTWRIVPDSEWPKVEADPRDVWYCEDASWDVQQYHPQTEPCISR</sequence>
<name>A0AAW1SC49_9CHLO</name>
<gene>
    <name evidence="6" type="ORF">WJX81_005092</name>
</gene>
<dbReference type="InterPro" id="IPR011124">
    <property type="entry name" value="Znf_CW"/>
</dbReference>
<dbReference type="Proteomes" id="UP001445335">
    <property type="component" value="Unassembled WGS sequence"/>
</dbReference>
<protein>
    <recommendedName>
        <fullName evidence="5">CW-type domain-containing protein</fullName>
    </recommendedName>
</protein>
<proteinExistence type="predicted"/>
<keyword evidence="7" id="KW-1185">Reference proteome</keyword>
<reference evidence="6 7" key="1">
    <citation type="journal article" date="2024" name="Nat. Commun.">
        <title>Phylogenomics reveals the evolutionary origins of lichenization in chlorophyte algae.</title>
        <authorList>
            <person name="Puginier C."/>
            <person name="Libourel C."/>
            <person name="Otte J."/>
            <person name="Skaloud P."/>
            <person name="Haon M."/>
            <person name="Grisel S."/>
            <person name="Petersen M."/>
            <person name="Berrin J.G."/>
            <person name="Delaux P.M."/>
            <person name="Dal Grande F."/>
            <person name="Keller J."/>
        </authorList>
    </citation>
    <scope>NUCLEOTIDE SEQUENCE [LARGE SCALE GENOMIC DNA]</scope>
    <source>
        <strain evidence="6 7">SAG 245.80</strain>
    </source>
</reference>
<dbReference type="GO" id="GO:0008270">
    <property type="term" value="F:zinc ion binding"/>
    <property type="evidence" value="ECO:0007669"/>
    <property type="project" value="UniProtKB-KW"/>
</dbReference>
<evidence type="ECO:0000256" key="4">
    <source>
        <dbReference type="SAM" id="MobiDB-lite"/>
    </source>
</evidence>
<dbReference type="AlphaFoldDB" id="A0AAW1SC49"/>
<feature type="region of interest" description="Disordered" evidence="4">
    <location>
        <begin position="142"/>
        <end position="171"/>
    </location>
</feature>
<keyword evidence="2" id="KW-0863">Zinc-finger</keyword>
<dbReference type="EMBL" id="JALJOU010000005">
    <property type="protein sequence ID" value="KAK9843758.1"/>
    <property type="molecule type" value="Genomic_DNA"/>
</dbReference>
<evidence type="ECO:0000313" key="6">
    <source>
        <dbReference type="EMBL" id="KAK9843758.1"/>
    </source>
</evidence>
<evidence type="ECO:0000256" key="2">
    <source>
        <dbReference type="ARBA" id="ARBA00022771"/>
    </source>
</evidence>
<evidence type="ECO:0000256" key="1">
    <source>
        <dbReference type="ARBA" id="ARBA00022723"/>
    </source>
</evidence>
<dbReference type="Pfam" id="PF18755">
    <property type="entry name" value="RAMA"/>
    <property type="match status" value="1"/>
</dbReference>
<evidence type="ECO:0000256" key="3">
    <source>
        <dbReference type="ARBA" id="ARBA00022833"/>
    </source>
</evidence>
<keyword evidence="1" id="KW-0479">Metal-binding</keyword>
<evidence type="ECO:0000259" key="5">
    <source>
        <dbReference type="PROSITE" id="PS51050"/>
    </source>
</evidence>
<feature type="domain" description="CW-type" evidence="5">
    <location>
        <begin position="196"/>
        <end position="252"/>
    </location>
</feature>
<comment type="caution">
    <text evidence="6">The sequence shown here is derived from an EMBL/GenBank/DDBJ whole genome shotgun (WGS) entry which is preliminary data.</text>
</comment>
<evidence type="ECO:0000313" key="7">
    <source>
        <dbReference type="Proteomes" id="UP001445335"/>
    </source>
</evidence>
<feature type="compositionally biased region" description="Low complexity" evidence="4">
    <location>
        <begin position="142"/>
        <end position="160"/>
    </location>
</feature>
<feature type="region of interest" description="Disordered" evidence="4">
    <location>
        <begin position="1"/>
        <end position="53"/>
    </location>
</feature>
<dbReference type="Pfam" id="PF07496">
    <property type="entry name" value="zf-CW"/>
    <property type="match status" value="1"/>
</dbReference>
<keyword evidence="3" id="KW-0862">Zinc</keyword>